<gene>
    <name evidence="2" type="ORF">HZI73_10040</name>
</gene>
<organism evidence="2 3">
    <name type="scientific">Vallitalea pronyensis</name>
    <dbReference type="NCBI Taxonomy" id="1348613"/>
    <lineage>
        <taxon>Bacteria</taxon>
        <taxon>Bacillati</taxon>
        <taxon>Bacillota</taxon>
        <taxon>Clostridia</taxon>
        <taxon>Lachnospirales</taxon>
        <taxon>Vallitaleaceae</taxon>
        <taxon>Vallitalea</taxon>
    </lineage>
</organism>
<accession>A0A8J8MJ45</accession>
<sequence>MTKKENLISLIKKQGFEEAPVSFILCPSLVETYKEKTGSEEAYEAYFNMPWRTIEDLKLMDHDTEKYRSYYTFELKEGTEIDEWGVAHEPGSEAAMHMTYMRHPMKELTSMEQLTSYPFPDYEHADASHQKAQCDAIHAKGLVAMGDMQCTIWERSWYLRSMEQLMMDMITDPEMATFVIDKVTDISIMRATSYVKAGADILFFGDDIGMQNSIMMSEDMYVTWFKPRLKKIIDAVRAINPEIIIFYHSCGFVTPFIPHLIDVGVDVLNPIQPECMSFEDIHAQYGDKIAFFGTIGTQTTMPFGTPEEVKAEVYKNLNLAGKKGGLICAPTHILEPEVPWENVLAYVEACAAFKSDQL</sequence>
<dbReference type="Proteomes" id="UP000683246">
    <property type="component" value="Chromosome"/>
</dbReference>
<dbReference type="GO" id="GO:0006779">
    <property type="term" value="P:porphyrin-containing compound biosynthetic process"/>
    <property type="evidence" value="ECO:0007669"/>
    <property type="project" value="InterPro"/>
</dbReference>
<dbReference type="Gene3D" id="3.20.20.210">
    <property type="match status" value="1"/>
</dbReference>
<dbReference type="EMBL" id="CP058649">
    <property type="protein sequence ID" value="QUI22620.1"/>
    <property type="molecule type" value="Genomic_DNA"/>
</dbReference>
<evidence type="ECO:0000259" key="1">
    <source>
        <dbReference type="Pfam" id="PF01208"/>
    </source>
</evidence>
<proteinExistence type="predicted"/>
<dbReference type="InterPro" id="IPR038071">
    <property type="entry name" value="UROD/MetE-like_sf"/>
</dbReference>
<dbReference type="AlphaFoldDB" id="A0A8J8MJ45"/>
<reference evidence="2" key="1">
    <citation type="submission" date="2020-07" db="EMBL/GenBank/DDBJ databases">
        <title>Vallitalea pronyensis genome.</title>
        <authorList>
            <person name="Postec A."/>
        </authorList>
    </citation>
    <scope>NUCLEOTIDE SEQUENCE</scope>
    <source>
        <strain evidence="2">FatNI3</strain>
    </source>
</reference>
<feature type="domain" description="Uroporphyrinogen decarboxylase (URO-D)" evidence="1">
    <location>
        <begin position="159"/>
        <end position="351"/>
    </location>
</feature>
<dbReference type="SUPFAM" id="SSF51726">
    <property type="entry name" value="UROD/MetE-like"/>
    <property type="match status" value="1"/>
</dbReference>
<dbReference type="InterPro" id="IPR052024">
    <property type="entry name" value="Methanogen_methyltrans"/>
</dbReference>
<dbReference type="PANTHER" id="PTHR47099:SF1">
    <property type="entry name" value="METHYLCOBAMIDE:COM METHYLTRANSFERASE MTBA"/>
    <property type="match status" value="1"/>
</dbReference>
<protein>
    <recommendedName>
        <fullName evidence="1">Uroporphyrinogen decarboxylase (URO-D) domain-containing protein</fullName>
    </recommendedName>
</protein>
<evidence type="ECO:0000313" key="3">
    <source>
        <dbReference type="Proteomes" id="UP000683246"/>
    </source>
</evidence>
<dbReference type="GO" id="GO:0004853">
    <property type="term" value="F:uroporphyrinogen decarboxylase activity"/>
    <property type="evidence" value="ECO:0007669"/>
    <property type="project" value="InterPro"/>
</dbReference>
<dbReference type="PANTHER" id="PTHR47099">
    <property type="entry name" value="METHYLCOBAMIDE:COM METHYLTRANSFERASE MTBA"/>
    <property type="match status" value="1"/>
</dbReference>
<dbReference type="RefSeq" id="WP_212698110.1">
    <property type="nucleotide sequence ID" value="NZ_CP058649.1"/>
</dbReference>
<dbReference type="InterPro" id="IPR000257">
    <property type="entry name" value="Uroporphyrinogen_deCOase"/>
</dbReference>
<dbReference type="KEGG" id="vpy:HZI73_10040"/>
<name>A0A8J8MJ45_9FIRM</name>
<evidence type="ECO:0000313" key="2">
    <source>
        <dbReference type="EMBL" id="QUI22620.1"/>
    </source>
</evidence>
<keyword evidence="3" id="KW-1185">Reference proteome</keyword>
<dbReference type="Pfam" id="PF01208">
    <property type="entry name" value="URO-D"/>
    <property type="match status" value="1"/>
</dbReference>